<name>K2I8H2_9RHOB</name>
<dbReference type="EMBL" id="AMGO01000007">
    <property type="protein sequence ID" value="EKE45350.1"/>
    <property type="molecule type" value="Genomic_DNA"/>
</dbReference>
<dbReference type="AlphaFoldDB" id="K2I8H2"/>
<gene>
    <name evidence="1" type="ORF">OCGS_0440</name>
</gene>
<sequence length="52" mass="6091">MSACKFARLPGHFRHSLQLILTIMRARVTCKSAIRRRFPTTVQRLRRHPACT</sequence>
<keyword evidence="2" id="KW-1185">Reference proteome</keyword>
<reference evidence="1 2" key="1">
    <citation type="journal article" date="2012" name="J. Bacteriol.">
        <title>Draft Genome Sequence of Oceaniovalibus guishaninsula JLT2003T.</title>
        <authorList>
            <person name="Tang K."/>
            <person name="Liu K."/>
            <person name="Jiao N."/>
        </authorList>
    </citation>
    <scope>NUCLEOTIDE SEQUENCE [LARGE SCALE GENOMIC DNA]</scope>
    <source>
        <strain evidence="1 2">JLT2003</strain>
    </source>
</reference>
<dbReference type="Proteomes" id="UP000006765">
    <property type="component" value="Unassembled WGS sequence"/>
</dbReference>
<comment type="caution">
    <text evidence="1">The sequence shown here is derived from an EMBL/GenBank/DDBJ whole genome shotgun (WGS) entry which is preliminary data.</text>
</comment>
<protein>
    <submittedName>
        <fullName evidence="1">Uncharacterized protein</fullName>
    </submittedName>
</protein>
<organism evidence="1 2">
    <name type="scientific">Oceaniovalibus guishaninsula JLT2003</name>
    <dbReference type="NCBI Taxonomy" id="1231392"/>
    <lineage>
        <taxon>Bacteria</taxon>
        <taxon>Pseudomonadati</taxon>
        <taxon>Pseudomonadota</taxon>
        <taxon>Alphaproteobacteria</taxon>
        <taxon>Rhodobacterales</taxon>
        <taxon>Roseobacteraceae</taxon>
        <taxon>Oceaniovalibus</taxon>
    </lineage>
</organism>
<accession>K2I8H2</accession>
<proteinExistence type="predicted"/>
<evidence type="ECO:0000313" key="1">
    <source>
        <dbReference type="EMBL" id="EKE45350.1"/>
    </source>
</evidence>
<evidence type="ECO:0000313" key="2">
    <source>
        <dbReference type="Proteomes" id="UP000006765"/>
    </source>
</evidence>